<gene>
    <name evidence="4" type="ORF">ENS64_14425</name>
</gene>
<dbReference type="InterPro" id="IPR029787">
    <property type="entry name" value="Nucleotide_cyclase"/>
</dbReference>
<dbReference type="InterPro" id="IPR043128">
    <property type="entry name" value="Rev_trsase/Diguanyl_cyclase"/>
</dbReference>
<protein>
    <recommendedName>
        <fullName evidence="1">diguanylate cyclase</fullName>
        <ecNumber evidence="1">2.7.7.65</ecNumber>
    </recommendedName>
</protein>
<dbReference type="SUPFAM" id="SSF55781">
    <property type="entry name" value="GAF domain-like"/>
    <property type="match status" value="1"/>
</dbReference>
<dbReference type="CDD" id="cd01949">
    <property type="entry name" value="GGDEF"/>
    <property type="match status" value="1"/>
</dbReference>
<organism evidence="4">
    <name type="scientific">Schlesneria paludicola</name>
    <dbReference type="NCBI Taxonomy" id="360056"/>
    <lineage>
        <taxon>Bacteria</taxon>
        <taxon>Pseudomonadati</taxon>
        <taxon>Planctomycetota</taxon>
        <taxon>Planctomycetia</taxon>
        <taxon>Planctomycetales</taxon>
        <taxon>Planctomycetaceae</taxon>
        <taxon>Schlesneria</taxon>
    </lineage>
</organism>
<evidence type="ECO:0000256" key="1">
    <source>
        <dbReference type="ARBA" id="ARBA00012528"/>
    </source>
</evidence>
<feature type="domain" description="GGDEF" evidence="3">
    <location>
        <begin position="436"/>
        <end position="574"/>
    </location>
</feature>
<sequence>MSGDFPPFQAWLALTKPTTGMTAMAVVCLLQYLYFVWRQHQTRKLAESFRQQTEGLHGELRQLNGELKHLHRERNLQRIENQLLREVLSQTECAKAIQALLRRFVPNPDDAFALFLPYDSSVDSAAQSRGLSPESFAALSGDVALLSELTLRPVIHWELPTPARCPFFNHLTAADRRKVRELFAFAVADEEGVLAALITTTLLPVAAPRQEQIELTRRLMQSIAPGLRSNLNLELQASQLRSTREMLELRSIADAKYDQPFGMLEQFLTRLLQILEADRAALYLSKRESGGRLKAIVQCGLSLQAGVAESWQDHEERLAVTALQSRHVSTFDRQQLSCLGIQTLIGTAALTPILHNNLAIGVICVTRRTEIAWTTAQRQLLGWSGETISQALRRVMSFAVVERQARLDGLTGLANRRTFDAQLNNELEGAGSGVQAECSLLLLDLDRFKSVNDVYGHQAGDEVLRSTARLLREQASQVRNTDRLLLARYGGEELAVLLPGIGLNGARRIAENIRQAVESQPVVFNGLTIRVTVSIGVATWPIHAQSAETLVAAADAALYQAKSHGRNRVVCGADQLAEPPAEVTLPALPAHTPVLEGLPA</sequence>
<dbReference type="Pfam" id="PF01590">
    <property type="entry name" value="GAF"/>
    <property type="match status" value="1"/>
</dbReference>
<dbReference type="NCBIfam" id="TIGR00254">
    <property type="entry name" value="GGDEF"/>
    <property type="match status" value="1"/>
</dbReference>
<evidence type="ECO:0000256" key="2">
    <source>
        <dbReference type="ARBA" id="ARBA00034247"/>
    </source>
</evidence>
<dbReference type="EC" id="2.7.7.65" evidence="1"/>
<dbReference type="Gene3D" id="3.30.70.270">
    <property type="match status" value="1"/>
</dbReference>
<evidence type="ECO:0000259" key="3">
    <source>
        <dbReference type="PROSITE" id="PS50887"/>
    </source>
</evidence>
<dbReference type="InterPro" id="IPR050469">
    <property type="entry name" value="Diguanylate_Cyclase"/>
</dbReference>
<dbReference type="GO" id="GO:0052621">
    <property type="term" value="F:diguanylate cyclase activity"/>
    <property type="evidence" value="ECO:0007669"/>
    <property type="project" value="UniProtKB-EC"/>
</dbReference>
<dbReference type="PANTHER" id="PTHR45138:SF9">
    <property type="entry name" value="DIGUANYLATE CYCLASE DGCM-RELATED"/>
    <property type="match status" value="1"/>
</dbReference>
<proteinExistence type="predicted"/>
<dbReference type="AlphaFoldDB" id="A0A7C4LNY0"/>
<dbReference type="FunFam" id="3.30.70.270:FF:000001">
    <property type="entry name" value="Diguanylate cyclase domain protein"/>
    <property type="match status" value="1"/>
</dbReference>
<name>A0A7C4LNY0_9PLAN</name>
<accession>A0A7C4LNY0</accession>
<dbReference type="PROSITE" id="PS50887">
    <property type="entry name" value="GGDEF"/>
    <property type="match status" value="1"/>
</dbReference>
<dbReference type="PANTHER" id="PTHR45138">
    <property type="entry name" value="REGULATORY COMPONENTS OF SENSORY TRANSDUCTION SYSTEM"/>
    <property type="match status" value="1"/>
</dbReference>
<comment type="catalytic activity">
    <reaction evidence="2">
        <text>2 GTP = 3',3'-c-di-GMP + 2 diphosphate</text>
        <dbReference type="Rhea" id="RHEA:24898"/>
        <dbReference type="ChEBI" id="CHEBI:33019"/>
        <dbReference type="ChEBI" id="CHEBI:37565"/>
        <dbReference type="ChEBI" id="CHEBI:58805"/>
        <dbReference type="EC" id="2.7.7.65"/>
    </reaction>
</comment>
<dbReference type="SUPFAM" id="SSF55073">
    <property type="entry name" value="Nucleotide cyclase"/>
    <property type="match status" value="1"/>
</dbReference>
<reference evidence="4" key="1">
    <citation type="journal article" date="2020" name="mSystems">
        <title>Genome- and Community-Level Interaction Insights into Carbon Utilization and Element Cycling Functions of Hydrothermarchaeota in Hydrothermal Sediment.</title>
        <authorList>
            <person name="Zhou Z."/>
            <person name="Liu Y."/>
            <person name="Xu W."/>
            <person name="Pan J."/>
            <person name="Luo Z.H."/>
            <person name="Li M."/>
        </authorList>
    </citation>
    <scope>NUCLEOTIDE SEQUENCE [LARGE SCALE GENOMIC DNA]</scope>
    <source>
        <strain evidence="4">SpSt-508</strain>
    </source>
</reference>
<comment type="caution">
    <text evidence="4">The sequence shown here is derived from an EMBL/GenBank/DDBJ whole genome shotgun (WGS) entry which is preliminary data.</text>
</comment>
<dbReference type="Pfam" id="PF00990">
    <property type="entry name" value="GGDEF"/>
    <property type="match status" value="1"/>
</dbReference>
<evidence type="ECO:0000313" key="4">
    <source>
        <dbReference type="EMBL" id="HGT40438.1"/>
    </source>
</evidence>
<dbReference type="EMBL" id="DSVQ01000016">
    <property type="protein sequence ID" value="HGT40438.1"/>
    <property type="molecule type" value="Genomic_DNA"/>
</dbReference>
<dbReference type="InterPro" id="IPR029016">
    <property type="entry name" value="GAF-like_dom_sf"/>
</dbReference>
<dbReference type="Gene3D" id="3.30.450.40">
    <property type="match status" value="1"/>
</dbReference>
<dbReference type="InterPro" id="IPR003018">
    <property type="entry name" value="GAF"/>
</dbReference>
<dbReference type="SMART" id="SM00267">
    <property type="entry name" value="GGDEF"/>
    <property type="match status" value="1"/>
</dbReference>
<dbReference type="InterPro" id="IPR000160">
    <property type="entry name" value="GGDEF_dom"/>
</dbReference>